<keyword evidence="3" id="KW-1185">Reference proteome</keyword>
<dbReference type="SUPFAM" id="SSF117281">
    <property type="entry name" value="Kelch motif"/>
    <property type="match status" value="1"/>
</dbReference>
<evidence type="ECO:0000256" key="1">
    <source>
        <dbReference type="SAM" id="Phobius"/>
    </source>
</evidence>
<dbReference type="GO" id="GO:0003677">
    <property type="term" value="F:DNA binding"/>
    <property type="evidence" value="ECO:0007669"/>
    <property type="project" value="TreeGrafter"/>
</dbReference>
<feature type="transmembrane region" description="Helical" evidence="1">
    <location>
        <begin position="552"/>
        <end position="571"/>
    </location>
</feature>
<reference evidence="2" key="1">
    <citation type="submission" date="2020-08" db="EMBL/GenBank/DDBJ databases">
        <title>Genome public.</title>
        <authorList>
            <person name="Liu C."/>
            <person name="Sun Q."/>
        </authorList>
    </citation>
    <scope>NUCLEOTIDE SEQUENCE</scope>
    <source>
        <strain evidence="2">N12</strain>
    </source>
</reference>
<evidence type="ECO:0000313" key="2">
    <source>
        <dbReference type="EMBL" id="MBC8592307.1"/>
    </source>
</evidence>
<sequence>MHLYKYIIFIISLCISLEISAHGLKFYSTDHPIAQRTSYSVFVHERPVFKDYFDIEFNMALYPTVEIGYITRIKSGDPTKIFNLFFDVRGDDILFRLNQEGKSVLISMPVNRDEMTKDHWFKVKIAFDLKNDEIILEIHNKKMTCEGVSLPDEFRPEIVFGKSDHIIDVPSIAINQLKVGNTKSYVFALNETKGEFVYDQEGRLCGKVDNPIWLINEAYHWHKEACFSSNTEAGANYNINNNEIYYFNRDSIFTYNTKSKEITARAFAERCPVKLSLARSFIDDAHDKLYAYEVYHDPPDDGPTIASLDLTTLTWNVESYQQLSMQLHHHDSYYDPEQNLYTIFGGFGNMYYSNKFYTLNTTDKRWEVLDSLSGDVIYPRYFSTIGYLKNNHCIYVFGGMGNESGEQIVGRRYFYDFYKVDIENKQVQKLWEISDDEINTAPARGMVILNDSCFYTLRYPESVSNSFLKLYRFSVKDGSYQILGDSIPILSDKITTNAHLYYNEHQSRLYVTVQESKDDVSSSLTVYSLSFPPVTLEEYAGIPTGSSRIPTMWILVIITLAVATTIVAVIVKIKHKPENKESVPQTILPTTKTEMISETAQPNSIFLFGDFAVFSKNKRDITYMFTARLKQMFCLILQYSDAEGISSKRLSDLIWPDKSKDKVKNSRGVAINHLRKILNELDGIELVYEKGCFKIVTNSEMYCDYLKCMEIISTNTVNKYRQQFLNIIHRGKFIQFFDDPVFDYFKQDVEYKLENVIQHQIEETFSARNYQTTVSLTEAAFNIDPLNEMALSYNLKSQFILKRENEAITTYQKFITEYKKTTGENYPHPFRNYWR</sequence>
<gene>
    <name evidence="2" type="ORF">H8744_03435</name>
</gene>
<name>A0A926F3H4_9BACT</name>
<dbReference type="PANTHER" id="PTHR35807:SF1">
    <property type="entry name" value="TRANSCRIPTIONAL REGULATOR REDD"/>
    <property type="match status" value="1"/>
</dbReference>
<dbReference type="Gene3D" id="2.120.10.80">
    <property type="entry name" value="Kelch-type beta propeller"/>
    <property type="match status" value="1"/>
</dbReference>
<protein>
    <submittedName>
        <fullName evidence="2">Uncharacterized protein</fullName>
    </submittedName>
</protein>
<dbReference type="InterPro" id="IPR051677">
    <property type="entry name" value="AfsR-DnrI-RedD_regulator"/>
</dbReference>
<proteinExistence type="predicted"/>
<dbReference type="GO" id="GO:0006355">
    <property type="term" value="P:regulation of DNA-templated transcription"/>
    <property type="evidence" value="ECO:0007669"/>
    <property type="project" value="TreeGrafter"/>
</dbReference>
<accession>A0A926F3H4</accession>
<dbReference type="InterPro" id="IPR015915">
    <property type="entry name" value="Kelch-typ_b-propeller"/>
</dbReference>
<dbReference type="PANTHER" id="PTHR35807">
    <property type="entry name" value="TRANSCRIPTIONAL REGULATOR REDD-RELATED"/>
    <property type="match status" value="1"/>
</dbReference>
<dbReference type="AlphaFoldDB" id="A0A926F3H4"/>
<dbReference type="EMBL" id="JACRTF010000001">
    <property type="protein sequence ID" value="MBC8592307.1"/>
    <property type="molecule type" value="Genomic_DNA"/>
</dbReference>
<dbReference type="Proteomes" id="UP000651085">
    <property type="component" value="Unassembled WGS sequence"/>
</dbReference>
<evidence type="ECO:0000313" key="3">
    <source>
        <dbReference type="Proteomes" id="UP000651085"/>
    </source>
</evidence>
<comment type="caution">
    <text evidence="2">The sequence shown here is derived from an EMBL/GenBank/DDBJ whole genome shotgun (WGS) entry which is preliminary data.</text>
</comment>
<keyword evidence="1" id="KW-0472">Membrane</keyword>
<organism evidence="2 3">
    <name type="scientific">Jilunia laotingensis</name>
    <dbReference type="NCBI Taxonomy" id="2763675"/>
    <lineage>
        <taxon>Bacteria</taxon>
        <taxon>Pseudomonadati</taxon>
        <taxon>Bacteroidota</taxon>
        <taxon>Bacteroidia</taxon>
        <taxon>Bacteroidales</taxon>
        <taxon>Bacteroidaceae</taxon>
        <taxon>Jilunia</taxon>
    </lineage>
</organism>
<keyword evidence="1" id="KW-0812">Transmembrane</keyword>
<keyword evidence="1" id="KW-1133">Transmembrane helix</keyword>